<dbReference type="AlphaFoldDB" id="A0A2P2P5P9"/>
<reference evidence="1" key="1">
    <citation type="submission" date="2018-02" db="EMBL/GenBank/DDBJ databases">
        <title>Rhizophora mucronata_Transcriptome.</title>
        <authorList>
            <person name="Meera S.P."/>
            <person name="Sreeshan A."/>
            <person name="Augustine A."/>
        </authorList>
    </citation>
    <scope>NUCLEOTIDE SEQUENCE</scope>
    <source>
        <tissue evidence="1">Leaf</tissue>
    </source>
</reference>
<name>A0A2P2P5P9_RHIMU</name>
<accession>A0A2P2P5P9</accession>
<sequence length="41" mass="4672">MLCFYFFSFYLSLSEISQKALVCLLPILCHLIVATSDVITK</sequence>
<evidence type="ECO:0000313" key="1">
    <source>
        <dbReference type="EMBL" id="MBX50037.1"/>
    </source>
</evidence>
<protein>
    <submittedName>
        <fullName evidence="1">Uncharacterized protein</fullName>
    </submittedName>
</protein>
<organism evidence="1">
    <name type="scientific">Rhizophora mucronata</name>
    <name type="common">Asiatic mangrove</name>
    <dbReference type="NCBI Taxonomy" id="61149"/>
    <lineage>
        <taxon>Eukaryota</taxon>
        <taxon>Viridiplantae</taxon>
        <taxon>Streptophyta</taxon>
        <taxon>Embryophyta</taxon>
        <taxon>Tracheophyta</taxon>
        <taxon>Spermatophyta</taxon>
        <taxon>Magnoliopsida</taxon>
        <taxon>eudicotyledons</taxon>
        <taxon>Gunneridae</taxon>
        <taxon>Pentapetalae</taxon>
        <taxon>rosids</taxon>
        <taxon>fabids</taxon>
        <taxon>Malpighiales</taxon>
        <taxon>Rhizophoraceae</taxon>
        <taxon>Rhizophora</taxon>
    </lineage>
</organism>
<dbReference type="EMBL" id="GGEC01069553">
    <property type="protein sequence ID" value="MBX50037.1"/>
    <property type="molecule type" value="Transcribed_RNA"/>
</dbReference>
<proteinExistence type="predicted"/>